<evidence type="ECO:0000313" key="3">
    <source>
        <dbReference type="Proteomes" id="UP000326553"/>
    </source>
</evidence>
<keyword evidence="1" id="KW-1133">Transmembrane helix</keyword>
<dbReference type="EMBL" id="CP023695">
    <property type="protein sequence ID" value="QEV21644.1"/>
    <property type="molecule type" value="Genomic_DNA"/>
</dbReference>
<feature type="transmembrane region" description="Helical" evidence="1">
    <location>
        <begin position="24"/>
        <end position="43"/>
    </location>
</feature>
<accession>A0A5J6HS00</accession>
<dbReference type="RefSeq" id="WP_030775696.1">
    <property type="nucleotide sequence ID" value="NZ_CP023695.1"/>
</dbReference>
<name>A0A5J6HS00_STRAD</name>
<gene>
    <name evidence="2" type="ORF">CP975_32645</name>
</gene>
<reference evidence="2 3" key="1">
    <citation type="submission" date="2017-09" db="EMBL/GenBank/DDBJ databases">
        <authorList>
            <person name="Lee N."/>
            <person name="Cho B.-K."/>
        </authorList>
    </citation>
    <scope>NUCLEOTIDE SEQUENCE [LARGE SCALE GENOMIC DNA]</scope>
    <source>
        <strain evidence="2 3">ATCC 12461</strain>
    </source>
</reference>
<keyword evidence="1" id="KW-0472">Membrane</keyword>
<evidence type="ECO:0000256" key="1">
    <source>
        <dbReference type="SAM" id="Phobius"/>
    </source>
</evidence>
<protein>
    <submittedName>
        <fullName evidence="2">Uncharacterized protein</fullName>
    </submittedName>
</protein>
<proteinExistence type="predicted"/>
<dbReference type="AlphaFoldDB" id="A0A5J6HS00"/>
<keyword evidence="3" id="KW-1185">Reference proteome</keyword>
<feature type="transmembrane region" description="Helical" evidence="1">
    <location>
        <begin position="49"/>
        <end position="70"/>
    </location>
</feature>
<dbReference type="KEGG" id="salw:CP975_32645"/>
<sequence length="72" mass="7064">MSTPPTPPSDPGPANEALLSQRTALILLMAAFFSTVVGVLTLLSTGGTAGALLAGLAAFGGCTIGLHSLIGR</sequence>
<evidence type="ECO:0000313" key="2">
    <source>
        <dbReference type="EMBL" id="QEV21644.1"/>
    </source>
</evidence>
<dbReference type="Proteomes" id="UP000326553">
    <property type="component" value="Chromosome"/>
</dbReference>
<organism evidence="2 3">
    <name type="scientific">Streptomyces alboniger</name>
    <dbReference type="NCBI Taxonomy" id="132473"/>
    <lineage>
        <taxon>Bacteria</taxon>
        <taxon>Bacillati</taxon>
        <taxon>Actinomycetota</taxon>
        <taxon>Actinomycetes</taxon>
        <taxon>Kitasatosporales</taxon>
        <taxon>Streptomycetaceae</taxon>
        <taxon>Streptomyces</taxon>
        <taxon>Streptomyces aurantiacus group</taxon>
    </lineage>
</organism>
<keyword evidence="1" id="KW-0812">Transmembrane</keyword>